<feature type="transmembrane region" description="Helical" evidence="5">
    <location>
        <begin position="156"/>
        <end position="173"/>
    </location>
</feature>
<keyword evidence="5" id="KW-1133">Transmembrane helix</keyword>
<dbReference type="Proteomes" id="UP000199537">
    <property type="component" value="Unassembled WGS sequence"/>
</dbReference>
<dbReference type="SUPFAM" id="SSF48695">
    <property type="entry name" value="Multiheme cytochromes"/>
    <property type="match status" value="1"/>
</dbReference>
<keyword evidence="1 4" id="KW-0349">Heme</keyword>
<feature type="transmembrane region" description="Helical" evidence="5">
    <location>
        <begin position="202"/>
        <end position="220"/>
    </location>
</feature>
<reference evidence="9" key="1">
    <citation type="submission" date="2016-10" db="EMBL/GenBank/DDBJ databases">
        <authorList>
            <person name="Varghese N."/>
            <person name="Submissions S."/>
        </authorList>
    </citation>
    <scope>NUCLEOTIDE SEQUENCE [LARGE SCALE GENOMIC DNA]</scope>
    <source>
        <strain evidence="9">DSM 14807</strain>
    </source>
</reference>
<dbReference type="Gene3D" id="1.10.760.10">
    <property type="entry name" value="Cytochrome c-like domain"/>
    <property type="match status" value="1"/>
</dbReference>
<dbReference type="PANTHER" id="PTHR39425">
    <property type="entry name" value="LIPOPROTEIN CYTOCHROME C"/>
    <property type="match status" value="1"/>
</dbReference>
<dbReference type="STRING" id="1393122.SAMN05660895_1317"/>
<keyword evidence="2 4" id="KW-0479">Metal-binding</keyword>
<dbReference type="PANTHER" id="PTHR39425:SF1">
    <property type="entry name" value="CYTOCHROME C7-LIKE DOMAIN-CONTAINING PROTEIN"/>
    <property type="match status" value="1"/>
</dbReference>
<dbReference type="OrthoDB" id="9782196at2"/>
<organism evidence="8 9">
    <name type="scientific">Thermoflavifilum thermophilum</name>
    <dbReference type="NCBI Taxonomy" id="1393122"/>
    <lineage>
        <taxon>Bacteria</taxon>
        <taxon>Pseudomonadati</taxon>
        <taxon>Bacteroidota</taxon>
        <taxon>Chitinophagia</taxon>
        <taxon>Chitinophagales</taxon>
        <taxon>Chitinophagaceae</taxon>
        <taxon>Thermoflavifilum</taxon>
    </lineage>
</organism>
<dbReference type="AlphaFoldDB" id="A0A1I7NCI8"/>
<dbReference type="GO" id="GO:0046872">
    <property type="term" value="F:metal ion binding"/>
    <property type="evidence" value="ECO:0007669"/>
    <property type="project" value="UniProtKB-KW"/>
</dbReference>
<dbReference type="Gene3D" id="3.90.10.10">
    <property type="entry name" value="Cytochrome C3"/>
    <property type="match status" value="2"/>
</dbReference>
<evidence type="ECO:0000256" key="1">
    <source>
        <dbReference type="ARBA" id="ARBA00022617"/>
    </source>
</evidence>
<keyword evidence="5" id="KW-0472">Membrane</keyword>
<protein>
    <submittedName>
        <fullName evidence="8">Cytochrome c7</fullName>
    </submittedName>
</protein>
<evidence type="ECO:0000256" key="5">
    <source>
        <dbReference type="SAM" id="Phobius"/>
    </source>
</evidence>
<evidence type="ECO:0000313" key="8">
    <source>
        <dbReference type="EMBL" id="SFV32351.1"/>
    </source>
</evidence>
<evidence type="ECO:0000256" key="4">
    <source>
        <dbReference type="PROSITE-ProRule" id="PRU00433"/>
    </source>
</evidence>
<dbReference type="EMBL" id="FPCJ01000001">
    <property type="protein sequence ID" value="SFV32351.1"/>
    <property type="molecule type" value="Genomic_DNA"/>
</dbReference>
<dbReference type="CDD" id="cd08168">
    <property type="entry name" value="Cytochrom_C3"/>
    <property type="match status" value="1"/>
</dbReference>
<gene>
    <name evidence="8" type="ORF">SAMN05660895_1317</name>
</gene>
<evidence type="ECO:0000259" key="7">
    <source>
        <dbReference type="PROSITE" id="PS51007"/>
    </source>
</evidence>
<keyword evidence="9" id="KW-1185">Reference proteome</keyword>
<dbReference type="Pfam" id="PF00034">
    <property type="entry name" value="Cytochrom_C"/>
    <property type="match status" value="1"/>
</dbReference>
<feature type="chain" id="PRO_5011711524" evidence="6">
    <location>
        <begin position="34"/>
        <end position="428"/>
    </location>
</feature>
<dbReference type="RefSeq" id="WP_092459123.1">
    <property type="nucleotide sequence ID" value="NZ_FPCJ01000001.1"/>
</dbReference>
<dbReference type="SUPFAM" id="SSF46626">
    <property type="entry name" value="Cytochrome c"/>
    <property type="match status" value="1"/>
</dbReference>
<evidence type="ECO:0000256" key="6">
    <source>
        <dbReference type="SAM" id="SignalP"/>
    </source>
</evidence>
<dbReference type="GO" id="GO:0020037">
    <property type="term" value="F:heme binding"/>
    <property type="evidence" value="ECO:0007669"/>
    <property type="project" value="InterPro"/>
</dbReference>
<feature type="domain" description="Cytochrome c" evidence="7">
    <location>
        <begin position="33"/>
        <end position="127"/>
    </location>
</feature>
<evidence type="ECO:0000256" key="2">
    <source>
        <dbReference type="ARBA" id="ARBA00022723"/>
    </source>
</evidence>
<sequence length="428" mass="47815">MSDLSYFGRTVKHLVICSLTACLFFLPLHHAFADAQKGKQLFQQNCAQCHNPLRDATGPALYGKENEVPGGRKWIYNWVHNSAAVIASGDKYAVNLFNQWNHVQMPPFPQLSTQDIDDILDYVKQVGDEAKQAASAPAATAGQAGGGAAPASNNNLLYGIITLVLAVVALILLQVNNSLNRMANEKEGIETPEPVPFYRNKTYIAIVSLVLFLVAGYFLTNAAVNIGRQQNYEPTQPIFYSHRVHAGINQINCLYCHAGAEKSQHAMIPSQNICMNCHMAINSYSGPQLYTPEGKPVDGTAEIQKLYYYAGWDPKQRKYVNAGHPIQWVKIHNLPDFVYFSHEQHVAVGKIQCQICHGPIQNMDVVYQYSDLSMGWCVNCHRTTKVNFADNAYYSNIFMKYHEELKEGKIDSVTEAMLGGTECQRCHY</sequence>
<dbReference type="PROSITE" id="PS51007">
    <property type="entry name" value="CYTC"/>
    <property type="match status" value="1"/>
</dbReference>
<proteinExistence type="predicted"/>
<evidence type="ECO:0000313" key="9">
    <source>
        <dbReference type="Proteomes" id="UP000199537"/>
    </source>
</evidence>
<accession>A0A1I7NCI8</accession>
<keyword evidence="6" id="KW-0732">Signal</keyword>
<dbReference type="InterPro" id="IPR009056">
    <property type="entry name" value="Cyt_c-like_dom"/>
</dbReference>
<name>A0A1I7NCI8_9BACT</name>
<evidence type="ECO:0000256" key="3">
    <source>
        <dbReference type="ARBA" id="ARBA00023004"/>
    </source>
</evidence>
<dbReference type="InterPro" id="IPR036280">
    <property type="entry name" value="Multihaem_cyt_sf"/>
</dbReference>
<dbReference type="GO" id="GO:0009055">
    <property type="term" value="F:electron transfer activity"/>
    <property type="evidence" value="ECO:0007669"/>
    <property type="project" value="InterPro"/>
</dbReference>
<feature type="signal peptide" evidence="6">
    <location>
        <begin position="1"/>
        <end position="33"/>
    </location>
</feature>
<keyword evidence="3 4" id="KW-0408">Iron</keyword>
<dbReference type="InterPro" id="IPR036909">
    <property type="entry name" value="Cyt_c-like_dom_sf"/>
</dbReference>
<keyword evidence="5" id="KW-0812">Transmembrane</keyword>